<keyword evidence="5 7" id="KW-0472">Membrane</keyword>
<feature type="transmembrane region" description="Helical" evidence="7">
    <location>
        <begin position="441"/>
        <end position="462"/>
    </location>
</feature>
<evidence type="ECO:0000256" key="3">
    <source>
        <dbReference type="ARBA" id="ARBA00022692"/>
    </source>
</evidence>
<feature type="transmembrane region" description="Helical" evidence="7">
    <location>
        <begin position="516"/>
        <end position="534"/>
    </location>
</feature>
<dbReference type="OrthoDB" id="8670769at2"/>
<keyword evidence="4 7" id="KW-1133">Transmembrane helix</keyword>
<evidence type="ECO:0000256" key="7">
    <source>
        <dbReference type="SAM" id="Phobius"/>
    </source>
</evidence>
<dbReference type="EMBL" id="VHQI01000001">
    <property type="protein sequence ID" value="TPW44525.1"/>
    <property type="molecule type" value="Genomic_DNA"/>
</dbReference>
<comment type="caution">
    <text evidence="10">The sequence shown here is derived from an EMBL/GenBank/DDBJ whole genome shotgun (WGS) entry which is preliminary data.</text>
</comment>
<feature type="transmembrane region" description="Helical" evidence="7">
    <location>
        <begin position="39"/>
        <end position="56"/>
    </location>
</feature>
<dbReference type="PANTHER" id="PTHR30509:SF8">
    <property type="entry name" value="INNER MEMBRANE PROTEIN YCCS"/>
    <property type="match status" value="1"/>
</dbReference>
<dbReference type="RefSeq" id="WP_141174536.1">
    <property type="nucleotide sequence ID" value="NZ_JBHUFX010000013.1"/>
</dbReference>
<evidence type="ECO:0000256" key="1">
    <source>
        <dbReference type="ARBA" id="ARBA00004651"/>
    </source>
</evidence>
<evidence type="ECO:0000256" key="4">
    <source>
        <dbReference type="ARBA" id="ARBA00022989"/>
    </source>
</evidence>
<comment type="similarity">
    <text evidence="6">Belongs to the YccS/YhfK family.</text>
</comment>
<feature type="transmembrane region" description="Helical" evidence="7">
    <location>
        <begin position="68"/>
        <end position="85"/>
    </location>
</feature>
<evidence type="ECO:0000256" key="5">
    <source>
        <dbReference type="ARBA" id="ARBA00023136"/>
    </source>
</evidence>
<organism evidence="10 11">
    <name type="scientific">Mixta tenebrionis</name>
    <dbReference type="NCBI Taxonomy" id="2562439"/>
    <lineage>
        <taxon>Bacteria</taxon>
        <taxon>Pseudomonadati</taxon>
        <taxon>Pseudomonadota</taxon>
        <taxon>Gammaproteobacteria</taxon>
        <taxon>Enterobacterales</taxon>
        <taxon>Erwiniaceae</taxon>
        <taxon>Mixta</taxon>
    </lineage>
</organism>
<evidence type="ECO:0000256" key="6">
    <source>
        <dbReference type="ARBA" id="ARBA00043993"/>
    </source>
</evidence>
<comment type="subcellular location">
    <subcellularLocation>
        <location evidence="1">Cell membrane</location>
        <topology evidence="1">Multi-pass membrane protein</topology>
    </subcellularLocation>
</comment>
<dbReference type="NCBIfam" id="TIGR01667">
    <property type="entry name" value="YCCS_YHFK"/>
    <property type="match status" value="1"/>
</dbReference>
<feature type="transmembrane region" description="Helical" evidence="7">
    <location>
        <begin position="468"/>
        <end position="485"/>
    </location>
</feature>
<dbReference type="InterPro" id="IPR032692">
    <property type="entry name" value="YccS_N"/>
</dbReference>
<dbReference type="InterPro" id="IPR010020">
    <property type="entry name" value="Integral_membrane_YCCS_YHJK"/>
</dbReference>
<keyword evidence="11" id="KW-1185">Reference proteome</keyword>
<feature type="domain" description="Integral membrane bound transporter" evidence="9">
    <location>
        <begin position="408"/>
        <end position="529"/>
    </location>
</feature>
<accession>A0A506VFY0</accession>
<feature type="transmembrane region" description="Helical" evidence="7">
    <location>
        <begin position="492"/>
        <end position="510"/>
    </location>
</feature>
<feature type="transmembrane region" description="Helical" evidence="7">
    <location>
        <begin position="117"/>
        <end position="138"/>
    </location>
</feature>
<keyword evidence="2" id="KW-1003">Cell membrane</keyword>
<dbReference type="InterPro" id="IPR010019">
    <property type="entry name" value="Integral_membrane_YccS"/>
</dbReference>
<evidence type="ECO:0000313" key="11">
    <source>
        <dbReference type="Proteomes" id="UP000319523"/>
    </source>
</evidence>
<evidence type="ECO:0000259" key="8">
    <source>
        <dbReference type="Pfam" id="PF12805"/>
    </source>
</evidence>
<dbReference type="NCBIfam" id="TIGR01666">
    <property type="entry name" value="YCCS"/>
    <property type="match status" value="1"/>
</dbReference>
<protein>
    <submittedName>
        <fullName evidence="10">TIGR01666 family membrane protein</fullName>
    </submittedName>
</protein>
<feature type="transmembrane region" description="Helical" evidence="7">
    <location>
        <begin position="91"/>
        <end position="110"/>
    </location>
</feature>
<evidence type="ECO:0000313" key="10">
    <source>
        <dbReference type="EMBL" id="TPW44525.1"/>
    </source>
</evidence>
<sequence>MIALTAGLRRYIANSSGLYLTRIFLALAGAAAFPWWIDQIIWTLPLTLGVVAAALADLDDRFTGRLRNLLITLLCFCIASVSVELLFPWPWLFIIGLAFSAWGFILLGALGQRYATIAFGALLIAIYTMLGVSLFSQWYLQPVLLLLGAIWYNLLTLVGHLLFPIRPLQENLARSYSLLAHYLEAKAHLFDPDVEENDDRGLVDVAMANGKLVAVLNETKTSIQSRLRGDRGQRGTRRTLHYYFVAQDIHERASSSHVQYHALRQQWRYSEILFRFERLLTMQAQACRQLSHAILLRQSYQHDSRFERAFGHLQAALERLPDTPEDKARQKALHYLLRNLKAIDAQLATIESEQALEQARHSGSDTHLSSEGLTGWSDIRLRFSRHLTPESPLFRHAVRMSLVLCVGYAFIQLTGLQRGYWIMLTSLFVCQPGYNATRRRLALRIIGTLAGIAIGLPVLWLVPSIDGQLLLIVLSGVLFFAFRQVQYAHATMFITLLVLLCFNLLGEGFVVAVPRIVDTLLGCGIAWLAVSYIWPDWRFRRLPAVAEKTLTANCRYLDAILEQYHQGKDNRLAYRIARRDAHNGDAELASVVSNLSTEMRPDPLQREAAFRLLCLNHSFLSYISALGAHREKITQPELLTLLDDAVCYVNDVLQVNIVSEQQTQQMMNMLSARISHLNNEADSQGQLVLQQIGLLIALLPEIAHLKKQLALPSAA</sequence>
<feature type="domain" description="Integral membrane protein YccS N-terminal" evidence="8">
    <location>
        <begin position="68"/>
        <end position="347"/>
    </location>
</feature>
<feature type="transmembrane region" description="Helical" evidence="7">
    <location>
        <begin position="12"/>
        <end position="33"/>
    </location>
</feature>
<dbReference type="Pfam" id="PF13515">
    <property type="entry name" value="FUSC_2"/>
    <property type="match status" value="1"/>
</dbReference>
<feature type="transmembrane region" description="Helical" evidence="7">
    <location>
        <begin position="144"/>
        <end position="165"/>
    </location>
</feature>
<dbReference type="Proteomes" id="UP000319523">
    <property type="component" value="Unassembled WGS sequence"/>
</dbReference>
<evidence type="ECO:0000256" key="2">
    <source>
        <dbReference type="ARBA" id="ARBA00022475"/>
    </source>
</evidence>
<dbReference type="InterPro" id="IPR049453">
    <property type="entry name" value="Memb_transporter_dom"/>
</dbReference>
<name>A0A506VFY0_9GAMM</name>
<gene>
    <name evidence="10" type="primary">yccS</name>
    <name evidence="10" type="ORF">FKM52_02125</name>
</gene>
<keyword evidence="3 7" id="KW-0812">Transmembrane</keyword>
<dbReference type="PANTHER" id="PTHR30509">
    <property type="entry name" value="P-HYDROXYBENZOIC ACID EFFLUX PUMP SUBUNIT-RELATED"/>
    <property type="match status" value="1"/>
</dbReference>
<dbReference type="Pfam" id="PF12805">
    <property type="entry name" value="FUSC-like"/>
    <property type="match status" value="1"/>
</dbReference>
<evidence type="ECO:0000259" key="9">
    <source>
        <dbReference type="Pfam" id="PF13515"/>
    </source>
</evidence>
<dbReference type="AlphaFoldDB" id="A0A506VFY0"/>
<reference evidence="10 11" key="1">
    <citation type="submission" date="2019-06" db="EMBL/GenBank/DDBJ databases">
        <authorList>
            <person name="Yang Y."/>
        </authorList>
    </citation>
    <scope>NUCLEOTIDE SEQUENCE [LARGE SCALE GENOMIC DNA]</scope>
    <source>
        <strain evidence="10 11">BIT-26</strain>
    </source>
</reference>
<proteinExistence type="inferred from homology"/>
<dbReference type="GO" id="GO:0005886">
    <property type="term" value="C:plasma membrane"/>
    <property type="evidence" value="ECO:0007669"/>
    <property type="project" value="UniProtKB-SubCell"/>
</dbReference>